<dbReference type="Pfam" id="PF05649">
    <property type="entry name" value="Peptidase_M13_N"/>
    <property type="match status" value="1"/>
</dbReference>
<dbReference type="AlphaFoldDB" id="A0A1S3DK05"/>
<evidence type="ECO:0000256" key="2">
    <source>
        <dbReference type="ARBA" id="ARBA00007357"/>
    </source>
</evidence>
<dbReference type="Proteomes" id="UP000079169">
    <property type="component" value="Unplaced"/>
</dbReference>
<dbReference type="InterPro" id="IPR008753">
    <property type="entry name" value="Peptidase_M13_N"/>
</dbReference>
<dbReference type="RefSeq" id="XP_008483468.2">
    <property type="nucleotide sequence ID" value="XM_008485246.2"/>
</dbReference>
<evidence type="ECO:0000313" key="5">
    <source>
        <dbReference type="RefSeq" id="XP_008483468.2"/>
    </source>
</evidence>
<dbReference type="SUPFAM" id="SSF55486">
    <property type="entry name" value="Metalloproteases ('zincins'), catalytic domain"/>
    <property type="match status" value="1"/>
</dbReference>
<dbReference type="PaxDb" id="121845-A0A1S3DK05"/>
<dbReference type="PANTHER" id="PTHR11733">
    <property type="entry name" value="ZINC METALLOPROTEASE FAMILY M13 NEPRILYSIN-RELATED"/>
    <property type="match status" value="1"/>
</dbReference>
<dbReference type="GeneID" id="103520150"/>
<keyword evidence="4" id="KW-1185">Reference proteome</keyword>
<evidence type="ECO:0000313" key="4">
    <source>
        <dbReference type="Proteomes" id="UP000079169"/>
    </source>
</evidence>
<protein>
    <submittedName>
        <fullName evidence="5">Neprilysin-2-like</fullName>
    </submittedName>
</protein>
<dbReference type="STRING" id="121845.A0A1S3DK05"/>
<sequence length="190" mass="21439">MASSTLAGLDEKIVRAYYKYMLDIAVLMGADREAAVEELTESLNFEIALANISLPQEERRNATKLYNPMKISELQERYPSIPWTEYINTILSPNAQLKDDETIIVTEPEYIHDLEKLLSTTPKRTMANYVMWRVTAASVGFFTEAIGARRLAFITAVTGVSEEEARWKECVGRVKGGFSLAIGKFFVGHY</sequence>
<dbReference type="KEGG" id="dci:103520150"/>
<proteinExistence type="inferred from homology"/>
<dbReference type="GO" id="GO:0005886">
    <property type="term" value="C:plasma membrane"/>
    <property type="evidence" value="ECO:0007669"/>
    <property type="project" value="UniProtKB-SubCell"/>
</dbReference>
<feature type="domain" description="Peptidase M13 N-terminal" evidence="3">
    <location>
        <begin position="10"/>
        <end position="189"/>
    </location>
</feature>
<dbReference type="Gene3D" id="1.10.1380.10">
    <property type="entry name" value="Neutral endopeptidase , domain2"/>
    <property type="match status" value="1"/>
</dbReference>
<evidence type="ECO:0000259" key="3">
    <source>
        <dbReference type="Pfam" id="PF05649"/>
    </source>
</evidence>
<accession>A0A1S3DK05</accession>
<dbReference type="PANTHER" id="PTHR11733:SF224">
    <property type="entry name" value="NEPRILYSIN-2"/>
    <property type="match status" value="1"/>
</dbReference>
<dbReference type="GO" id="GO:0004222">
    <property type="term" value="F:metalloendopeptidase activity"/>
    <property type="evidence" value="ECO:0007669"/>
    <property type="project" value="InterPro"/>
</dbReference>
<dbReference type="GO" id="GO:0016485">
    <property type="term" value="P:protein processing"/>
    <property type="evidence" value="ECO:0007669"/>
    <property type="project" value="TreeGrafter"/>
</dbReference>
<reference evidence="5" key="1">
    <citation type="submission" date="2025-08" db="UniProtKB">
        <authorList>
            <consortium name="RefSeq"/>
        </authorList>
    </citation>
    <scope>IDENTIFICATION</scope>
</reference>
<dbReference type="InterPro" id="IPR000718">
    <property type="entry name" value="Peptidase_M13"/>
</dbReference>
<gene>
    <name evidence="5" type="primary">LOC103520150</name>
</gene>
<dbReference type="InterPro" id="IPR042089">
    <property type="entry name" value="Peptidase_M13_dom_2"/>
</dbReference>
<name>A0A1S3DK05_DIACI</name>
<evidence type="ECO:0000256" key="1">
    <source>
        <dbReference type="ARBA" id="ARBA00004401"/>
    </source>
</evidence>
<comment type="similarity">
    <text evidence="2">Belongs to the peptidase M13 family.</text>
</comment>
<dbReference type="PROSITE" id="PS51885">
    <property type="entry name" value="NEPRILYSIN"/>
    <property type="match status" value="1"/>
</dbReference>
<comment type="subcellular location">
    <subcellularLocation>
        <location evidence="1">Cell membrane</location>
        <topology evidence="1">Single-pass type II membrane protein</topology>
    </subcellularLocation>
</comment>
<organism evidence="4 5">
    <name type="scientific">Diaphorina citri</name>
    <name type="common">Asian citrus psyllid</name>
    <dbReference type="NCBI Taxonomy" id="121845"/>
    <lineage>
        <taxon>Eukaryota</taxon>
        <taxon>Metazoa</taxon>
        <taxon>Ecdysozoa</taxon>
        <taxon>Arthropoda</taxon>
        <taxon>Hexapoda</taxon>
        <taxon>Insecta</taxon>
        <taxon>Pterygota</taxon>
        <taxon>Neoptera</taxon>
        <taxon>Paraneoptera</taxon>
        <taxon>Hemiptera</taxon>
        <taxon>Sternorrhyncha</taxon>
        <taxon>Psylloidea</taxon>
        <taxon>Psyllidae</taxon>
        <taxon>Diaphorininae</taxon>
        <taxon>Diaphorina</taxon>
    </lineage>
</organism>